<dbReference type="CDD" id="cd02888">
    <property type="entry name" value="RNR_II_dimer"/>
    <property type="match status" value="1"/>
</dbReference>
<evidence type="ECO:0000256" key="9">
    <source>
        <dbReference type="ARBA" id="ARBA00023285"/>
    </source>
</evidence>
<dbReference type="GO" id="GO:0009263">
    <property type="term" value="P:deoxyribonucleotide biosynthetic process"/>
    <property type="evidence" value="ECO:0007669"/>
    <property type="project" value="UniProtKB-KW"/>
</dbReference>
<evidence type="ECO:0000256" key="4">
    <source>
        <dbReference type="ARBA" id="ARBA00022634"/>
    </source>
</evidence>
<evidence type="ECO:0000259" key="12">
    <source>
        <dbReference type="Pfam" id="PF00317"/>
    </source>
</evidence>
<dbReference type="GO" id="GO:0031419">
    <property type="term" value="F:cobalamin binding"/>
    <property type="evidence" value="ECO:0007669"/>
    <property type="project" value="UniProtKB-KW"/>
</dbReference>
<keyword evidence="7" id="KW-0215">Deoxyribonucleotide synthesis</keyword>
<dbReference type="InterPro" id="IPR050862">
    <property type="entry name" value="RdRp_reductase_class-2"/>
</dbReference>
<dbReference type="InterPro" id="IPR013344">
    <property type="entry name" value="RNR_NrdJ/NrdZ"/>
</dbReference>
<dbReference type="Pfam" id="PF02867">
    <property type="entry name" value="Ribonuc_red_lgC"/>
    <property type="match status" value="1"/>
</dbReference>
<dbReference type="RefSeq" id="WP_085226857.1">
    <property type="nucleotide sequence ID" value="NZ_BSQD01000005.1"/>
</dbReference>
<dbReference type="GO" id="GO:0004748">
    <property type="term" value="F:ribonucleoside-diphosphate reductase activity, thioredoxin disulfide as acceptor"/>
    <property type="evidence" value="ECO:0007669"/>
    <property type="project" value="UniProtKB-EC"/>
</dbReference>
<feature type="domain" description="Ribonucleotide reductase large subunit N-terminal" evidence="12">
    <location>
        <begin position="6"/>
        <end position="72"/>
    </location>
</feature>
<dbReference type="PANTHER" id="PTHR43371:SF1">
    <property type="entry name" value="RIBONUCLEOSIDE-DIPHOSPHATE REDUCTASE"/>
    <property type="match status" value="1"/>
</dbReference>
<dbReference type="NCBIfam" id="TIGR02504">
    <property type="entry name" value="NrdJ_Z"/>
    <property type="match status" value="1"/>
</dbReference>
<evidence type="ECO:0000256" key="7">
    <source>
        <dbReference type="ARBA" id="ARBA00023116"/>
    </source>
</evidence>
<evidence type="ECO:0000256" key="5">
    <source>
        <dbReference type="ARBA" id="ARBA00022741"/>
    </source>
</evidence>
<feature type="domain" description="Ribonucleotide reductase large subunit C-terminal" evidence="13">
    <location>
        <begin position="78"/>
        <end position="566"/>
    </location>
</feature>
<comment type="function">
    <text evidence="11">Catalyzes the reduction of ribonucleotides to deoxyribonucleotides. May function to provide a pool of deoxyribonucleotide precursors for DNA repair during oxygen limitation and/or for immediate growth after restoration of oxygen.</text>
</comment>
<dbReference type="AlphaFoldDB" id="A0A1X7DX38"/>
<evidence type="ECO:0000256" key="11">
    <source>
        <dbReference type="RuleBase" id="RU364064"/>
    </source>
</evidence>
<keyword evidence="9 11" id="KW-0170">Cobalt</keyword>
<evidence type="ECO:0000256" key="8">
    <source>
        <dbReference type="ARBA" id="ARBA00023157"/>
    </source>
</evidence>
<dbReference type="PRINTS" id="PR01183">
    <property type="entry name" value="RIBORDTASEM1"/>
</dbReference>
<dbReference type="Gene3D" id="3.20.70.20">
    <property type="match status" value="1"/>
</dbReference>
<accession>A0A1X7DX38</accession>
<evidence type="ECO:0000259" key="13">
    <source>
        <dbReference type="Pfam" id="PF02867"/>
    </source>
</evidence>
<dbReference type="STRING" id="28094.SAMN06295900_104190"/>
<dbReference type="NCBIfam" id="NF005401">
    <property type="entry name" value="PRK06948.1"/>
    <property type="match status" value="1"/>
</dbReference>
<dbReference type="SUPFAM" id="SSF51998">
    <property type="entry name" value="PFL-like glycyl radical enzymes"/>
    <property type="match status" value="1"/>
</dbReference>
<dbReference type="EC" id="1.17.4.1" evidence="11"/>
<keyword evidence="3 11" id="KW-0846">Cobalamin</keyword>
<dbReference type="Proteomes" id="UP000192911">
    <property type="component" value="Unassembled WGS sequence"/>
</dbReference>
<proteinExistence type="inferred from homology"/>
<evidence type="ECO:0000313" key="15">
    <source>
        <dbReference type="Proteomes" id="UP000192911"/>
    </source>
</evidence>
<protein>
    <recommendedName>
        <fullName evidence="11">Vitamin B12-dependent ribonucleotide reductase</fullName>
        <ecNumber evidence="11">1.17.4.1</ecNumber>
    </recommendedName>
</protein>
<dbReference type="InterPro" id="IPR013509">
    <property type="entry name" value="RNR_lsu_N"/>
</dbReference>
<organism evidence="14 15">
    <name type="scientific">Trinickia caryophylli</name>
    <name type="common">Paraburkholderia caryophylli</name>
    <dbReference type="NCBI Taxonomy" id="28094"/>
    <lineage>
        <taxon>Bacteria</taxon>
        <taxon>Pseudomonadati</taxon>
        <taxon>Pseudomonadota</taxon>
        <taxon>Betaproteobacteria</taxon>
        <taxon>Burkholderiales</taxon>
        <taxon>Burkholderiaceae</taxon>
        <taxon>Trinickia</taxon>
    </lineage>
</organism>
<dbReference type="GO" id="GO:0005524">
    <property type="term" value="F:ATP binding"/>
    <property type="evidence" value="ECO:0007669"/>
    <property type="project" value="InterPro"/>
</dbReference>
<keyword evidence="15" id="KW-1185">Reference proteome</keyword>
<evidence type="ECO:0000256" key="6">
    <source>
        <dbReference type="ARBA" id="ARBA00023002"/>
    </source>
</evidence>
<keyword evidence="5 11" id="KW-0547">Nucleotide-binding</keyword>
<keyword evidence="8" id="KW-1015">Disulfide bond</keyword>
<evidence type="ECO:0000256" key="10">
    <source>
        <dbReference type="ARBA" id="ARBA00047754"/>
    </source>
</evidence>
<evidence type="ECO:0000256" key="1">
    <source>
        <dbReference type="ARBA" id="ARBA00001922"/>
    </source>
</evidence>
<dbReference type="OrthoDB" id="9762933at2"/>
<reference evidence="15" key="1">
    <citation type="submission" date="2017-04" db="EMBL/GenBank/DDBJ databases">
        <authorList>
            <person name="Varghese N."/>
            <person name="Submissions S."/>
        </authorList>
    </citation>
    <scope>NUCLEOTIDE SEQUENCE [LARGE SCALE GENOMIC DNA]</scope>
    <source>
        <strain evidence="15">Ballard 720</strain>
    </source>
</reference>
<dbReference type="PANTHER" id="PTHR43371">
    <property type="entry name" value="VITAMIN B12-DEPENDENT RIBONUCLEOTIDE REDUCTASE"/>
    <property type="match status" value="1"/>
</dbReference>
<keyword evidence="6 11" id="KW-0560">Oxidoreductase</keyword>
<dbReference type="GO" id="GO:0071897">
    <property type="term" value="P:DNA biosynthetic process"/>
    <property type="evidence" value="ECO:0007669"/>
    <property type="project" value="UniProtKB-KW"/>
</dbReference>
<comment type="cofactor">
    <cofactor evidence="1 11">
        <name>adenosylcob(III)alamin</name>
        <dbReference type="ChEBI" id="CHEBI:18408"/>
    </cofactor>
</comment>
<name>A0A1X7DX38_TRICW</name>
<dbReference type="EMBL" id="FXAH01000004">
    <property type="protein sequence ID" value="SMF23420.1"/>
    <property type="molecule type" value="Genomic_DNA"/>
</dbReference>
<comment type="catalytic activity">
    <reaction evidence="10 11">
        <text>a 2'-deoxyribonucleoside 5'-diphosphate + [thioredoxin]-disulfide + H2O = a ribonucleoside 5'-diphosphate + [thioredoxin]-dithiol</text>
        <dbReference type="Rhea" id="RHEA:23252"/>
        <dbReference type="Rhea" id="RHEA-COMP:10698"/>
        <dbReference type="Rhea" id="RHEA-COMP:10700"/>
        <dbReference type="ChEBI" id="CHEBI:15377"/>
        <dbReference type="ChEBI" id="CHEBI:29950"/>
        <dbReference type="ChEBI" id="CHEBI:50058"/>
        <dbReference type="ChEBI" id="CHEBI:57930"/>
        <dbReference type="ChEBI" id="CHEBI:73316"/>
        <dbReference type="EC" id="1.17.4.1"/>
    </reaction>
</comment>
<comment type="similarity">
    <text evidence="2 11">Belongs to the ribonucleoside diphosphate reductase class-2 family.</text>
</comment>
<dbReference type="Pfam" id="PF00317">
    <property type="entry name" value="Ribonuc_red_lgN"/>
    <property type="match status" value="1"/>
</dbReference>
<keyword evidence="4 11" id="KW-0237">DNA synthesis</keyword>
<evidence type="ECO:0000256" key="3">
    <source>
        <dbReference type="ARBA" id="ARBA00022628"/>
    </source>
</evidence>
<sequence>MPQQAVSAAVLADRYLAPGESGRRDVFRRVAQALAAAEAPAERALASRRFYRNMLEGSIGAGRVMANAGTAHAATMVNCFVHPIGAADAVPDAAQIAAALADAAATLAMGGGVGYDFSSVAPAAAGGDGQARDVCRIVERFDASCERLSMAGTRRGAQMAVLRCDHPDLPAFVRAKRGRKRWRTFNVSVAVTDAFLRAVEADLPWALVHRAAPASHLMGAESRAADGRWRYAEMPARALWREIVDCARDSAEPGLLFLDTIRAADNLSEIETIAATNPCGEQPLPAWGSCVLGPVDLSRLVRCPFGIGGPPALDFVRLAARVRTQVRLLDNVLALTRWPLPQHASEASAKRRIGVGITGLADALAMLRLAYDTPAARQMAARIAMCLRDEAYAASAALAAQRGPYPLYDAAHHLAAGRFGAQLPASVREAVERHGLRNSHLLSFAPTGSVSLAFADNCSNGIEPAYDWVYRRAIRLGTAQPRIYQVENHGARLFRALTGSHAPLPDYFRNAAQVSPADQLAMLAALQPFVDAAISKTVMLSPESTTAEVEALFLDAWRAGLKGITVFRPDPALDAVFASEPAHARETRDAQAITITAPAVPPAPPCGTC</sequence>
<evidence type="ECO:0000256" key="2">
    <source>
        <dbReference type="ARBA" id="ARBA00007405"/>
    </source>
</evidence>
<dbReference type="GeneID" id="95551427"/>
<dbReference type="InterPro" id="IPR000788">
    <property type="entry name" value="RNR_lg_C"/>
</dbReference>
<gene>
    <name evidence="14" type="ORF">SAMN06295900_104190</name>
</gene>
<evidence type="ECO:0000313" key="14">
    <source>
        <dbReference type="EMBL" id="SMF23420.1"/>
    </source>
</evidence>